<dbReference type="AlphaFoldDB" id="A0A0H4IZJ2"/>
<accession>A0A0H4IZJ2</accession>
<dbReference type="InterPro" id="IPR036188">
    <property type="entry name" value="FAD/NAD-bd_sf"/>
</dbReference>
<evidence type="ECO:0000313" key="3">
    <source>
        <dbReference type="Proteomes" id="UP000066549"/>
    </source>
</evidence>
<organism evidence="2 3">
    <name type="scientific">Methylophilales bacterium MBRS-H7</name>
    <dbReference type="NCBI Taxonomy" id="1623450"/>
    <lineage>
        <taxon>Bacteria</taxon>
        <taxon>Pseudomonadati</taxon>
        <taxon>Pseudomonadota</taxon>
        <taxon>Betaproteobacteria</taxon>
        <taxon>Nitrosomonadales</taxon>
        <taxon>OM43 clade</taxon>
    </lineage>
</organism>
<proteinExistence type="predicted"/>
<dbReference type="PANTHER" id="PTHR42923:SF17">
    <property type="entry name" value="AMINE OXIDASE DOMAIN-CONTAINING PROTEIN"/>
    <property type="match status" value="1"/>
</dbReference>
<dbReference type="PANTHER" id="PTHR42923">
    <property type="entry name" value="PROTOPORPHYRINOGEN OXIDASE"/>
    <property type="match status" value="1"/>
</dbReference>
<dbReference type="OrthoDB" id="20837at2"/>
<sequence length="415" mass="47497">MKIAVVGSGISGLTLAHYLGKKHQITLFEKDNRVGGHTHTHSLTIDNKKINVDSGFIVFNKKTYPNFLKLINELDVPFQKSSMSFSVQSKLNGLEYNGNNFNTLFSQRKNIFNVRFWVMIWEILKFNQLGKKLLKTPASQIKNITIEEFLCSYNFSNYFMTNYLLPMTSAIWSSSFKDVKKFSLLFFLRFLNNHGMININDRPQWLTIKNGSKTYVDQIIKKLNGSIILNANIQSIYQNGKKCVVQTKQSNYSFDHVFFACHADQALKLIKKPTPTQKKILGQFAYAKNSAVLHRDSSLMPKSKRAWAAWNYHVDKKLISDVTVSYNMNILQNIRTKSDLLVSLNIDKKINNKKILKKITYEHPTFNLNTFAAQKKQKLLCDGHFAFAGAYWGNGFHEDGVVSALNAIKFSGVNN</sequence>
<dbReference type="InterPro" id="IPR002937">
    <property type="entry name" value="Amino_oxidase"/>
</dbReference>
<keyword evidence="3" id="KW-1185">Reference proteome</keyword>
<dbReference type="SUPFAM" id="SSF51905">
    <property type="entry name" value="FAD/NAD(P)-binding domain"/>
    <property type="match status" value="1"/>
</dbReference>
<reference evidence="2 3" key="1">
    <citation type="submission" date="2015-03" db="EMBL/GenBank/DDBJ databases">
        <title>Comparative analysis of the OM43 clade including a novel species from Red Sea uncovers genomic and metabolic diversity among marine methylotrophs.</title>
        <authorList>
            <person name="Jimenez-Infante F."/>
            <person name="Ngugi D.K."/>
            <person name="Vinu M."/>
            <person name="Alam I."/>
            <person name="Kamau A."/>
            <person name="Blom J."/>
            <person name="Bajic V.B."/>
            <person name="Stingl U."/>
        </authorList>
    </citation>
    <scope>NUCLEOTIDE SEQUENCE [LARGE SCALE GENOMIC DNA]</scope>
    <source>
        <strain evidence="2 3">MBRSH7</strain>
    </source>
</reference>
<dbReference type="PATRIC" id="fig|1623450.3.peg.1395"/>
<dbReference type="GO" id="GO:0016491">
    <property type="term" value="F:oxidoreductase activity"/>
    <property type="evidence" value="ECO:0007669"/>
    <property type="project" value="InterPro"/>
</dbReference>
<dbReference type="EMBL" id="CP011002">
    <property type="protein sequence ID" value="AKO66386.1"/>
    <property type="molecule type" value="Genomic_DNA"/>
</dbReference>
<feature type="domain" description="Amine oxidase" evidence="1">
    <location>
        <begin position="10"/>
        <end position="275"/>
    </location>
</feature>
<protein>
    <submittedName>
        <fullName evidence="2">FAD-dependent oxidoreductase</fullName>
    </submittedName>
</protein>
<dbReference type="Gene3D" id="3.50.50.60">
    <property type="entry name" value="FAD/NAD(P)-binding domain"/>
    <property type="match status" value="1"/>
</dbReference>
<dbReference type="Proteomes" id="UP000066549">
    <property type="component" value="Chromosome"/>
</dbReference>
<evidence type="ECO:0000259" key="1">
    <source>
        <dbReference type="Pfam" id="PF01593"/>
    </source>
</evidence>
<gene>
    <name evidence="2" type="ORF">VI33_06985</name>
</gene>
<name>A0A0H4IZJ2_9PROT</name>
<dbReference type="InterPro" id="IPR050464">
    <property type="entry name" value="Zeta_carotene_desat/Oxidored"/>
</dbReference>
<dbReference type="Pfam" id="PF01593">
    <property type="entry name" value="Amino_oxidase"/>
    <property type="match status" value="1"/>
</dbReference>
<evidence type="ECO:0000313" key="2">
    <source>
        <dbReference type="EMBL" id="AKO66386.1"/>
    </source>
</evidence>